<evidence type="ECO:0000313" key="2">
    <source>
        <dbReference type="Proteomes" id="UP001195483"/>
    </source>
</evidence>
<organism evidence="1 2">
    <name type="scientific">Potamilus streckersoni</name>
    <dbReference type="NCBI Taxonomy" id="2493646"/>
    <lineage>
        <taxon>Eukaryota</taxon>
        <taxon>Metazoa</taxon>
        <taxon>Spiralia</taxon>
        <taxon>Lophotrochozoa</taxon>
        <taxon>Mollusca</taxon>
        <taxon>Bivalvia</taxon>
        <taxon>Autobranchia</taxon>
        <taxon>Heteroconchia</taxon>
        <taxon>Palaeoheterodonta</taxon>
        <taxon>Unionida</taxon>
        <taxon>Unionoidea</taxon>
        <taxon>Unionidae</taxon>
        <taxon>Ambleminae</taxon>
        <taxon>Lampsilini</taxon>
        <taxon>Potamilus</taxon>
    </lineage>
</organism>
<comment type="caution">
    <text evidence="1">The sequence shown here is derived from an EMBL/GenBank/DDBJ whole genome shotgun (WGS) entry which is preliminary data.</text>
</comment>
<dbReference type="NCBIfam" id="TIGR01784">
    <property type="entry name" value="T_den_put_tspse"/>
    <property type="match status" value="1"/>
</dbReference>
<reference evidence="1" key="2">
    <citation type="journal article" date="2021" name="Genome Biol. Evol.">
        <title>Developing a high-quality reference genome for a parasitic bivalve with doubly uniparental inheritance (Bivalvia: Unionida).</title>
        <authorList>
            <person name="Smith C.H."/>
        </authorList>
    </citation>
    <scope>NUCLEOTIDE SEQUENCE</scope>
    <source>
        <strain evidence="1">CHS0354</strain>
        <tissue evidence="1">Mantle</tissue>
    </source>
</reference>
<proteinExistence type="predicted"/>
<dbReference type="Pfam" id="PF12784">
    <property type="entry name" value="PDDEXK_2"/>
    <property type="match status" value="1"/>
</dbReference>
<evidence type="ECO:0008006" key="3">
    <source>
        <dbReference type="Google" id="ProtNLM"/>
    </source>
</evidence>
<dbReference type="InterPro" id="IPR010106">
    <property type="entry name" value="RpnA"/>
</dbReference>
<gene>
    <name evidence="1" type="ORF">CHS0354_024121</name>
</gene>
<accession>A0AAE0RZK7</accession>
<keyword evidence="2" id="KW-1185">Reference proteome</keyword>
<name>A0AAE0RZK7_9BIVA</name>
<reference evidence="1" key="1">
    <citation type="journal article" date="2021" name="Genome Biol. Evol.">
        <title>A High-Quality Reference Genome for a Parasitic Bivalve with Doubly Uniparental Inheritance (Bivalvia: Unionida).</title>
        <authorList>
            <person name="Smith C.H."/>
        </authorList>
    </citation>
    <scope>NUCLEOTIDE SEQUENCE</scope>
    <source>
        <strain evidence="1">CHS0354</strain>
    </source>
</reference>
<dbReference type="NCBIfam" id="TIGR02145">
    <property type="entry name" value="Fib_succ_major"/>
    <property type="match status" value="1"/>
</dbReference>
<dbReference type="AlphaFoldDB" id="A0AAE0RZK7"/>
<dbReference type="InterPro" id="IPR011871">
    <property type="entry name" value="Fib_succ_major"/>
</dbReference>
<dbReference type="PANTHER" id="PTHR41317">
    <property type="entry name" value="PD-(D_E)XK NUCLEASE FAMILY TRANSPOSASE"/>
    <property type="match status" value="1"/>
</dbReference>
<reference evidence="1" key="3">
    <citation type="submission" date="2023-05" db="EMBL/GenBank/DDBJ databases">
        <authorList>
            <person name="Smith C.H."/>
        </authorList>
    </citation>
    <scope>NUCLEOTIDE SEQUENCE</scope>
    <source>
        <strain evidence="1">CHS0354</strain>
        <tissue evidence="1">Mantle</tissue>
    </source>
</reference>
<dbReference type="Proteomes" id="UP001195483">
    <property type="component" value="Unassembled WGS sequence"/>
</dbReference>
<sequence length="566" mass="62453">MKAKYVNLFTDFGFKKIFGEEASKPLLIDFLTNLLPEIEIIDLSFKDKEQLGKSDNYRKAVYDIYCQNKNGEQIIVELQKAKQKYFKDRTMYYASFPIQELGEKGDWDYNLKAVFCVGILDFEFDEENQGLEEVIHTVQLKNQHNQIFYDKLKFVYLEMPHFNKSEKELETRLDKWLYFIRHLEDFQTIPEIFKDEVFEKAFKKAELANYTKQERAEYEESLKTYRDLKGVIDTAFDEGKLEGKLEGIKEGELKGKLEGIKEGELKGKIEIAKALKVNGISIEMIVKTTGLSEQEVNATTPTPASFSYSPNLRSFVSGSTAASSVAPTYINGTAGTYSIASGGTTGITIDATTGVLSWKGNIAVGTYTMSVTNAAGGNAPFTLTVTPAPSFSYSPNSVSFISDDVAKGSSITPIYTNGTAGAYSIASGGTTGITIDAATGVLSWSGRILPATYAINVTNAAGGSSTFSLTVTLAANYAAINGKIYKTVTIGTQTWMAENLNDAAHDNGISSCYDNEDEKCKQYGRLYNWAAANDIDSKIPVGIYRVMLNGQLWSQGLVVIKLQEES</sequence>
<protein>
    <recommendedName>
        <fullName evidence="3">PD-(D/E)XK nuclease family transposase</fullName>
    </recommendedName>
</protein>
<dbReference type="EMBL" id="JAEAOA010001427">
    <property type="protein sequence ID" value="KAK3582567.1"/>
    <property type="molecule type" value="Genomic_DNA"/>
</dbReference>
<dbReference type="PANTHER" id="PTHR41317:SF1">
    <property type="entry name" value="PD-(D_E)XK NUCLEASE FAMILY TRANSPOSASE"/>
    <property type="match status" value="1"/>
</dbReference>
<evidence type="ECO:0000313" key="1">
    <source>
        <dbReference type="EMBL" id="KAK3582567.1"/>
    </source>
</evidence>